<organism evidence="2 3">
    <name type="scientific">Olpidium bornovanus</name>
    <dbReference type="NCBI Taxonomy" id="278681"/>
    <lineage>
        <taxon>Eukaryota</taxon>
        <taxon>Fungi</taxon>
        <taxon>Fungi incertae sedis</taxon>
        <taxon>Olpidiomycota</taxon>
        <taxon>Olpidiomycotina</taxon>
        <taxon>Olpidiomycetes</taxon>
        <taxon>Olpidiales</taxon>
        <taxon>Olpidiaceae</taxon>
        <taxon>Olpidium</taxon>
    </lineage>
</organism>
<protein>
    <submittedName>
        <fullName evidence="2">Uncharacterized protein</fullName>
    </submittedName>
</protein>
<reference evidence="2 3" key="1">
    <citation type="journal article" name="Sci. Rep.">
        <title>Genome-scale phylogenetic analyses confirm Olpidium as the closest living zoosporic fungus to the non-flagellated, terrestrial fungi.</title>
        <authorList>
            <person name="Chang Y."/>
            <person name="Rochon D."/>
            <person name="Sekimoto S."/>
            <person name="Wang Y."/>
            <person name="Chovatia M."/>
            <person name="Sandor L."/>
            <person name="Salamov A."/>
            <person name="Grigoriev I.V."/>
            <person name="Stajich J.E."/>
            <person name="Spatafora J.W."/>
        </authorList>
    </citation>
    <scope>NUCLEOTIDE SEQUENCE [LARGE SCALE GENOMIC DNA]</scope>
    <source>
        <strain evidence="2">S191</strain>
    </source>
</reference>
<dbReference type="AlphaFoldDB" id="A0A8H7ZS46"/>
<gene>
    <name evidence="2" type="ORF">BJ554DRAFT_1415</name>
</gene>
<comment type="caution">
    <text evidence="2">The sequence shown here is derived from an EMBL/GenBank/DDBJ whole genome shotgun (WGS) entry which is preliminary data.</text>
</comment>
<accession>A0A8H7ZS46</accession>
<name>A0A8H7ZS46_9FUNG</name>
<evidence type="ECO:0000313" key="2">
    <source>
        <dbReference type="EMBL" id="KAG5458367.1"/>
    </source>
</evidence>
<keyword evidence="3" id="KW-1185">Reference proteome</keyword>
<sequence>MKRKKKISEAARAARFAGERGAKGRGKAGEEEAGPAGGAAARWISLVLLLEQGGSAPFLLARSSPASRRAVSRVEPRDPGTCLVHRTRRPARPMHQCAWFPQSTGSGPHRARSRPRCARCARCGRRGRRGFFATISGKFTADAVTFGILPKTGRPGTRRRDSGYCAVTQLPRRCTAGRAQVDEAILLLV</sequence>
<feature type="region of interest" description="Disordered" evidence="1">
    <location>
        <begin position="1"/>
        <end position="35"/>
    </location>
</feature>
<feature type="compositionally biased region" description="Basic and acidic residues" evidence="1">
    <location>
        <begin position="17"/>
        <end position="30"/>
    </location>
</feature>
<proteinExistence type="predicted"/>
<dbReference type="EMBL" id="JAEFCI010008579">
    <property type="protein sequence ID" value="KAG5458367.1"/>
    <property type="molecule type" value="Genomic_DNA"/>
</dbReference>
<dbReference type="Proteomes" id="UP000673691">
    <property type="component" value="Unassembled WGS sequence"/>
</dbReference>
<evidence type="ECO:0000313" key="3">
    <source>
        <dbReference type="Proteomes" id="UP000673691"/>
    </source>
</evidence>
<evidence type="ECO:0000256" key="1">
    <source>
        <dbReference type="SAM" id="MobiDB-lite"/>
    </source>
</evidence>